<evidence type="ECO:0000256" key="1">
    <source>
        <dbReference type="ARBA" id="ARBA00010641"/>
    </source>
</evidence>
<dbReference type="InterPro" id="IPR013324">
    <property type="entry name" value="RNA_pol_sigma_r3/r4-like"/>
</dbReference>
<dbReference type="InterPro" id="IPR013249">
    <property type="entry name" value="RNA_pol_sigma70_r4_t2"/>
</dbReference>
<dbReference type="Gene3D" id="1.10.10.10">
    <property type="entry name" value="Winged helix-like DNA-binding domain superfamily/Winged helix DNA-binding domain"/>
    <property type="match status" value="1"/>
</dbReference>
<proteinExistence type="inferred from homology"/>
<evidence type="ECO:0000313" key="9">
    <source>
        <dbReference type="EMBL" id="MFC5643017.1"/>
    </source>
</evidence>
<dbReference type="PANTHER" id="PTHR43133:SF8">
    <property type="entry name" value="RNA POLYMERASE SIGMA FACTOR HI_1459-RELATED"/>
    <property type="match status" value="1"/>
</dbReference>
<dbReference type="Pfam" id="PF08281">
    <property type="entry name" value="Sigma70_r4_2"/>
    <property type="match status" value="1"/>
</dbReference>
<accession>A0ABW0VBA4</accession>
<organism evidence="9 10">
    <name type="scientific">Kitasatospora cinereorecta</name>
    <dbReference type="NCBI Taxonomy" id="285560"/>
    <lineage>
        <taxon>Bacteria</taxon>
        <taxon>Bacillati</taxon>
        <taxon>Actinomycetota</taxon>
        <taxon>Actinomycetes</taxon>
        <taxon>Kitasatosporales</taxon>
        <taxon>Streptomycetaceae</taxon>
        <taxon>Kitasatospora</taxon>
    </lineage>
</organism>
<dbReference type="RefSeq" id="WP_346140373.1">
    <property type="nucleotide sequence ID" value="NZ_BAAAUA010000001.1"/>
</dbReference>
<feature type="region of interest" description="Disordered" evidence="6">
    <location>
        <begin position="183"/>
        <end position="207"/>
    </location>
</feature>
<evidence type="ECO:0000256" key="6">
    <source>
        <dbReference type="SAM" id="MobiDB-lite"/>
    </source>
</evidence>
<evidence type="ECO:0000256" key="3">
    <source>
        <dbReference type="ARBA" id="ARBA00023082"/>
    </source>
</evidence>
<evidence type="ECO:0000256" key="2">
    <source>
        <dbReference type="ARBA" id="ARBA00023015"/>
    </source>
</evidence>
<dbReference type="Gene3D" id="1.10.1740.10">
    <property type="match status" value="1"/>
</dbReference>
<evidence type="ECO:0000259" key="8">
    <source>
        <dbReference type="Pfam" id="PF08281"/>
    </source>
</evidence>
<keyword evidence="5" id="KW-0804">Transcription</keyword>
<dbReference type="InterPro" id="IPR036388">
    <property type="entry name" value="WH-like_DNA-bd_sf"/>
</dbReference>
<dbReference type="InterPro" id="IPR007627">
    <property type="entry name" value="RNA_pol_sigma70_r2"/>
</dbReference>
<evidence type="ECO:0000313" key="10">
    <source>
        <dbReference type="Proteomes" id="UP001596066"/>
    </source>
</evidence>
<feature type="domain" description="RNA polymerase sigma factor 70 region 4 type 2" evidence="8">
    <location>
        <begin position="127"/>
        <end position="177"/>
    </location>
</feature>
<feature type="domain" description="RNA polymerase sigma-70 region 2" evidence="7">
    <location>
        <begin position="35"/>
        <end position="99"/>
    </location>
</feature>
<name>A0ABW0VBA4_9ACTN</name>
<comment type="similarity">
    <text evidence="1">Belongs to the sigma-70 factor family. ECF subfamily.</text>
</comment>
<dbReference type="SUPFAM" id="SSF88659">
    <property type="entry name" value="Sigma3 and sigma4 domains of RNA polymerase sigma factors"/>
    <property type="match status" value="1"/>
</dbReference>
<dbReference type="InterPro" id="IPR013325">
    <property type="entry name" value="RNA_pol_sigma_r2"/>
</dbReference>
<evidence type="ECO:0000256" key="4">
    <source>
        <dbReference type="ARBA" id="ARBA00023125"/>
    </source>
</evidence>
<protein>
    <submittedName>
        <fullName evidence="9">RNA polymerase sigma factor</fullName>
    </submittedName>
</protein>
<comment type="caution">
    <text evidence="9">The sequence shown here is derived from an EMBL/GenBank/DDBJ whole genome shotgun (WGS) entry which is preliminary data.</text>
</comment>
<dbReference type="NCBIfam" id="TIGR02937">
    <property type="entry name" value="sigma70-ECF"/>
    <property type="match status" value="1"/>
</dbReference>
<evidence type="ECO:0000256" key="5">
    <source>
        <dbReference type="ARBA" id="ARBA00023163"/>
    </source>
</evidence>
<dbReference type="Pfam" id="PF04542">
    <property type="entry name" value="Sigma70_r2"/>
    <property type="match status" value="1"/>
</dbReference>
<sequence>MALSSHPTSRATTRPRSCVTEPIARLLLDSARQVYREYHGSVFRYLVRRVGAEDAADLTAEVFTVVWRRLDALPAAAPLPWLYAVARNTMANHRRRAGRADEAHRMLAVGTSTAGRDVGEAVAERHLVHRAWASLRESDREVLALIGWEALTVREAATVLGCSAAACSVRLMRATTRLAKALAADSGDSDSDSTTETVDRSVIGVAR</sequence>
<dbReference type="SUPFAM" id="SSF88946">
    <property type="entry name" value="Sigma2 domain of RNA polymerase sigma factors"/>
    <property type="match status" value="1"/>
</dbReference>
<reference evidence="10" key="1">
    <citation type="journal article" date="2019" name="Int. J. Syst. Evol. Microbiol.">
        <title>The Global Catalogue of Microorganisms (GCM) 10K type strain sequencing project: providing services to taxonomists for standard genome sequencing and annotation.</title>
        <authorList>
            <consortium name="The Broad Institute Genomics Platform"/>
            <consortium name="The Broad Institute Genome Sequencing Center for Infectious Disease"/>
            <person name="Wu L."/>
            <person name="Ma J."/>
        </authorList>
    </citation>
    <scope>NUCLEOTIDE SEQUENCE [LARGE SCALE GENOMIC DNA]</scope>
    <source>
        <strain evidence="10">CGMCC 4.1622</strain>
    </source>
</reference>
<keyword evidence="3" id="KW-0731">Sigma factor</keyword>
<dbReference type="InterPro" id="IPR014284">
    <property type="entry name" value="RNA_pol_sigma-70_dom"/>
</dbReference>
<dbReference type="EMBL" id="JBHSOC010000026">
    <property type="protein sequence ID" value="MFC5643017.1"/>
    <property type="molecule type" value="Genomic_DNA"/>
</dbReference>
<keyword evidence="4" id="KW-0238">DNA-binding</keyword>
<dbReference type="InterPro" id="IPR039425">
    <property type="entry name" value="RNA_pol_sigma-70-like"/>
</dbReference>
<evidence type="ECO:0000259" key="7">
    <source>
        <dbReference type="Pfam" id="PF04542"/>
    </source>
</evidence>
<keyword evidence="2" id="KW-0805">Transcription regulation</keyword>
<gene>
    <name evidence="9" type="ORF">ACFPZF_16830</name>
</gene>
<dbReference type="PANTHER" id="PTHR43133">
    <property type="entry name" value="RNA POLYMERASE ECF-TYPE SIGMA FACTO"/>
    <property type="match status" value="1"/>
</dbReference>
<keyword evidence="10" id="KW-1185">Reference proteome</keyword>
<dbReference type="Proteomes" id="UP001596066">
    <property type="component" value="Unassembled WGS sequence"/>
</dbReference>